<dbReference type="PANTHER" id="PTHR11614">
    <property type="entry name" value="PHOSPHOLIPASE-RELATED"/>
    <property type="match status" value="1"/>
</dbReference>
<protein>
    <submittedName>
        <fullName evidence="2">Alpha/beta fold hydrolase</fullName>
    </submittedName>
</protein>
<dbReference type="InterPro" id="IPR029058">
    <property type="entry name" value="AB_hydrolase_fold"/>
</dbReference>
<dbReference type="Proteomes" id="UP000823611">
    <property type="component" value="Unassembled WGS sequence"/>
</dbReference>
<dbReference type="Pfam" id="PF12146">
    <property type="entry name" value="Hydrolase_4"/>
    <property type="match status" value="1"/>
</dbReference>
<accession>A0A9D9DYU6</accession>
<name>A0A9D9DYU6_9FIRM</name>
<gene>
    <name evidence="2" type="ORF">IAC55_01100</name>
</gene>
<dbReference type="Gene3D" id="3.40.50.1820">
    <property type="entry name" value="alpha/beta hydrolase"/>
    <property type="match status" value="1"/>
</dbReference>
<feature type="domain" description="Serine aminopeptidase S33" evidence="1">
    <location>
        <begin position="31"/>
        <end position="294"/>
    </location>
</feature>
<dbReference type="AlphaFoldDB" id="A0A9D9DYU6"/>
<evidence type="ECO:0000313" key="2">
    <source>
        <dbReference type="EMBL" id="MBO8433904.1"/>
    </source>
</evidence>
<reference evidence="2" key="2">
    <citation type="journal article" date="2021" name="PeerJ">
        <title>Extensive microbial diversity within the chicken gut microbiome revealed by metagenomics and culture.</title>
        <authorList>
            <person name="Gilroy R."/>
            <person name="Ravi A."/>
            <person name="Getino M."/>
            <person name="Pursley I."/>
            <person name="Horton D.L."/>
            <person name="Alikhan N.F."/>
            <person name="Baker D."/>
            <person name="Gharbi K."/>
            <person name="Hall N."/>
            <person name="Watson M."/>
            <person name="Adriaenssens E.M."/>
            <person name="Foster-Nyarko E."/>
            <person name="Jarju S."/>
            <person name="Secka A."/>
            <person name="Antonio M."/>
            <person name="Oren A."/>
            <person name="Chaudhuri R.R."/>
            <person name="La Ragione R."/>
            <person name="Hildebrand F."/>
            <person name="Pallen M.J."/>
        </authorList>
    </citation>
    <scope>NUCLEOTIDE SEQUENCE</scope>
    <source>
        <strain evidence="2">F6-4510</strain>
    </source>
</reference>
<organism evidence="2 3">
    <name type="scientific">Candidatus Fimicola merdigallinarum</name>
    <dbReference type="NCBI Taxonomy" id="2840819"/>
    <lineage>
        <taxon>Bacteria</taxon>
        <taxon>Bacillati</taxon>
        <taxon>Bacillota</taxon>
        <taxon>Clostridia</taxon>
        <taxon>Lachnospirales</taxon>
        <taxon>Lachnospiraceae</taxon>
        <taxon>Lachnospiraceae incertae sedis</taxon>
        <taxon>Candidatus Fimicola</taxon>
    </lineage>
</organism>
<dbReference type="InterPro" id="IPR051044">
    <property type="entry name" value="MAG_DAG_Lipase"/>
</dbReference>
<keyword evidence="2" id="KW-0378">Hydrolase</keyword>
<dbReference type="InterPro" id="IPR022742">
    <property type="entry name" value="Hydrolase_4"/>
</dbReference>
<proteinExistence type="predicted"/>
<comment type="caution">
    <text evidence="2">The sequence shown here is derived from an EMBL/GenBank/DDBJ whole genome shotgun (WGS) entry which is preliminary data.</text>
</comment>
<sequence length="307" mass="35820">MITRKEFFFNSYNGISKIYSVVWVDETIKIHKGIIQLVHGMSEHILRYEDFANFMAEKGFIVCGNDHIGHGKSVSCNDDLGYFGEGEYNYLSLVEDVKTVTLKIKNMYPNLSVTLIGHSMGSFIARKYSTMYPRYIDRAIFIGTSGAKHFLDFGIFFCKMKMLLGKGRQRGHFVNKLGFGAYNSKFENVKTDYDWICSKRSIVKDFVEDEKCSFIFTYAGYYDLFRLLKDISSINWYKKFDRNIPVLLLAGKNDPVGDYGKGVIEVYRRLKKEGVDVKIVLYKNMRHEILNEKNRVKVYCRIYQWIN</sequence>
<reference evidence="2" key="1">
    <citation type="submission" date="2020-10" db="EMBL/GenBank/DDBJ databases">
        <authorList>
            <person name="Gilroy R."/>
        </authorList>
    </citation>
    <scope>NUCLEOTIDE SEQUENCE</scope>
    <source>
        <strain evidence="2">F6-4510</strain>
    </source>
</reference>
<evidence type="ECO:0000259" key="1">
    <source>
        <dbReference type="Pfam" id="PF12146"/>
    </source>
</evidence>
<dbReference type="GO" id="GO:0016787">
    <property type="term" value="F:hydrolase activity"/>
    <property type="evidence" value="ECO:0007669"/>
    <property type="project" value="UniProtKB-KW"/>
</dbReference>
<dbReference type="SUPFAM" id="SSF53474">
    <property type="entry name" value="alpha/beta-Hydrolases"/>
    <property type="match status" value="1"/>
</dbReference>
<feature type="non-terminal residue" evidence="2">
    <location>
        <position position="307"/>
    </location>
</feature>
<dbReference type="EMBL" id="JADIMX010000025">
    <property type="protein sequence ID" value="MBO8433904.1"/>
    <property type="molecule type" value="Genomic_DNA"/>
</dbReference>
<evidence type="ECO:0000313" key="3">
    <source>
        <dbReference type="Proteomes" id="UP000823611"/>
    </source>
</evidence>